<evidence type="ECO:0000313" key="1">
    <source>
        <dbReference type="EMBL" id="KAF6175884.1"/>
    </source>
</evidence>
<accession>A0A7J7P9R5</accession>
<feature type="non-terminal residue" evidence="1">
    <location>
        <position position="60"/>
    </location>
</feature>
<name>A0A7J7P9R5_9MAGN</name>
<dbReference type="Proteomes" id="UP000541444">
    <property type="component" value="Unassembled WGS sequence"/>
</dbReference>
<comment type="caution">
    <text evidence="1">The sequence shown here is derived from an EMBL/GenBank/DDBJ whole genome shotgun (WGS) entry which is preliminary data.</text>
</comment>
<proteinExistence type="predicted"/>
<reference evidence="1 2" key="1">
    <citation type="journal article" date="2020" name="IScience">
        <title>Genome Sequencing of the Endangered Kingdonia uniflora (Circaeasteraceae, Ranunculales) Reveals Potential Mechanisms of Evolutionary Specialization.</title>
        <authorList>
            <person name="Sun Y."/>
            <person name="Deng T."/>
            <person name="Zhang A."/>
            <person name="Moore M.J."/>
            <person name="Landis J.B."/>
            <person name="Lin N."/>
            <person name="Zhang H."/>
            <person name="Zhang X."/>
            <person name="Huang J."/>
            <person name="Zhang X."/>
            <person name="Sun H."/>
            <person name="Wang H."/>
        </authorList>
    </citation>
    <scope>NUCLEOTIDE SEQUENCE [LARGE SCALE GENOMIC DNA]</scope>
    <source>
        <strain evidence="1">TB1705</strain>
        <tissue evidence="1">Leaf</tissue>
    </source>
</reference>
<keyword evidence="2" id="KW-1185">Reference proteome</keyword>
<organism evidence="1 2">
    <name type="scientific">Kingdonia uniflora</name>
    <dbReference type="NCBI Taxonomy" id="39325"/>
    <lineage>
        <taxon>Eukaryota</taxon>
        <taxon>Viridiplantae</taxon>
        <taxon>Streptophyta</taxon>
        <taxon>Embryophyta</taxon>
        <taxon>Tracheophyta</taxon>
        <taxon>Spermatophyta</taxon>
        <taxon>Magnoliopsida</taxon>
        <taxon>Ranunculales</taxon>
        <taxon>Circaeasteraceae</taxon>
        <taxon>Kingdonia</taxon>
    </lineage>
</organism>
<evidence type="ECO:0000313" key="2">
    <source>
        <dbReference type="Proteomes" id="UP000541444"/>
    </source>
</evidence>
<dbReference type="EMBL" id="JACGCM010000140">
    <property type="protein sequence ID" value="KAF6175884.1"/>
    <property type="molecule type" value="Genomic_DNA"/>
</dbReference>
<protein>
    <submittedName>
        <fullName evidence="1">Uncharacterized protein</fullName>
    </submittedName>
</protein>
<dbReference type="AlphaFoldDB" id="A0A7J7P9R5"/>
<gene>
    <name evidence="1" type="ORF">GIB67_003372</name>
</gene>
<sequence length="60" mass="6681">LSTDPLLSRQFVASPRRDLHPITQLIGYRCSSFRIPFAGSRFLGLGTLVLSSSGIEHYNM</sequence>